<dbReference type="Proteomes" id="UP000325576">
    <property type="component" value="Unassembled WGS sequence"/>
</dbReference>
<sequence length="285" mass="28777">MTWAGDWLEGEPTEDNESDETPSAPVDDTAPPLVPGSEAEGPVDEVPEPEEALIPLAPPSAVLIAGVAGGVGATTTAVGLASALHTELVTAAAVDTTPAGGDLSERGCGRELNPGQWVSEHGVLWGRRTLGELSGDAAALASVHSLLTASGHFPIYDAGNPLRAQHLAPLLADASVVIVLVVSSRGDSVNRLPSVLEWIESTLGAHTLASVVVAVVEVRPGSTPVADHLSAHMAGRIGAVRLIGHDRSLAAGGPIVTSAMGSGVEQDFTALAADVRNLGAAAPTQ</sequence>
<accession>A0A5N5E480</accession>
<proteinExistence type="predicted"/>
<protein>
    <recommendedName>
        <fullName evidence="4">CobQ/CobB/MinD/ParA nucleotide binding domain-containing protein</fullName>
    </recommendedName>
</protein>
<feature type="region of interest" description="Disordered" evidence="1">
    <location>
        <begin position="1"/>
        <end position="47"/>
    </location>
</feature>
<evidence type="ECO:0000313" key="3">
    <source>
        <dbReference type="Proteomes" id="UP000325576"/>
    </source>
</evidence>
<dbReference type="SUPFAM" id="SSF52540">
    <property type="entry name" value="P-loop containing nucleoside triphosphate hydrolases"/>
    <property type="match status" value="1"/>
</dbReference>
<dbReference type="EMBL" id="MRBO01000615">
    <property type="protein sequence ID" value="KAB2582944.1"/>
    <property type="molecule type" value="Genomic_DNA"/>
</dbReference>
<comment type="caution">
    <text evidence="2">The sequence shown here is derived from an EMBL/GenBank/DDBJ whole genome shotgun (WGS) entry which is preliminary data.</text>
</comment>
<name>A0A5N5E480_RHOER</name>
<feature type="compositionally biased region" description="Acidic residues" evidence="1">
    <location>
        <begin position="8"/>
        <end position="20"/>
    </location>
</feature>
<organism evidence="2 3">
    <name type="scientific">Rhodococcus erythropolis</name>
    <name type="common">Arthrobacter picolinophilus</name>
    <dbReference type="NCBI Taxonomy" id="1833"/>
    <lineage>
        <taxon>Bacteria</taxon>
        <taxon>Bacillati</taxon>
        <taxon>Actinomycetota</taxon>
        <taxon>Actinomycetes</taxon>
        <taxon>Mycobacteriales</taxon>
        <taxon>Nocardiaceae</taxon>
        <taxon>Rhodococcus</taxon>
        <taxon>Rhodococcus erythropolis group</taxon>
    </lineage>
</organism>
<gene>
    <name evidence="2" type="ORF">BS297_23060</name>
</gene>
<evidence type="ECO:0000256" key="1">
    <source>
        <dbReference type="SAM" id="MobiDB-lite"/>
    </source>
</evidence>
<reference evidence="2 3" key="1">
    <citation type="journal article" date="2017" name="Poromechanics V (2013)">
        <title>Genomic Characterization of the Arsenic-Tolerant Actinobacterium, &lt;i&gt;Rhodococcus erythropolis&lt;/i&gt; S43.</title>
        <authorList>
            <person name="Retamal-Morales G."/>
            <person name="Mehnert M."/>
            <person name="Schwabe R."/>
            <person name="Tischler D."/>
            <person name="Schloemann M."/>
            <person name="Levican G.J."/>
        </authorList>
    </citation>
    <scope>NUCLEOTIDE SEQUENCE [LARGE SCALE GENOMIC DNA]</scope>
    <source>
        <strain evidence="2 3">S43</strain>
    </source>
</reference>
<dbReference type="Gene3D" id="3.40.50.300">
    <property type="entry name" value="P-loop containing nucleotide triphosphate hydrolases"/>
    <property type="match status" value="1"/>
</dbReference>
<evidence type="ECO:0000313" key="2">
    <source>
        <dbReference type="EMBL" id="KAB2582944.1"/>
    </source>
</evidence>
<dbReference type="InterPro" id="IPR027417">
    <property type="entry name" value="P-loop_NTPase"/>
</dbReference>
<dbReference type="AlphaFoldDB" id="A0A5N5E480"/>
<evidence type="ECO:0008006" key="4">
    <source>
        <dbReference type="Google" id="ProtNLM"/>
    </source>
</evidence>